<protein>
    <submittedName>
        <fullName evidence="1">Uncharacterized protein</fullName>
    </submittedName>
</protein>
<comment type="caution">
    <text evidence="1">The sequence shown here is derived from an EMBL/GenBank/DDBJ whole genome shotgun (WGS) entry which is preliminary data.</text>
</comment>
<organism evidence="1 2">
    <name type="scientific">Rhamnusium bicolor</name>
    <dbReference type="NCBI Taxonomy" id="1586634"/>
    <lineage>
        <taxon>Eukaryota</taxon>
        <taxon>Metazoa</taxon>
        <taxon>Ecdysozoa</taxon>
        <taxon>Arthropoda</taxon>
        <taxon>Hexapoda</taxon>
        <taxon>Insecta</taxon>
        <taxon>Pterygota</taxon>
        <taxon>Neoptera</taxon>
        <taxon>Endopterygota</taxon>
        <taxon>Coleoptera</taxon>
        <taxon>Polyphaga</taxon>
        <taxon>Cucujiformia</taxon>
        <taxon>Chrysomeloidea</taxon>
        <taxon>Cerambycidae</taxon>
        <taxon>Lepturinae</taxon>
        <taxon>Rhagiini</taxon>
        <taxon>Rhamnusium</taxon>
    </lineage>
</organism>
<dbReference type="AlphaFoldDB" id="A0AAV8ZPX8"/>
<sequence>MGIFERPIALSPEKATLIVETTTALHNWLRKTSSSTYIIPGLVDDVEGLEKGQVIPGAWRILLTATLPLARQGSNKYSERASKIRDNYADYFSINDSVPWQINMIA</sequence>
<evidence type="ECO:0000313" key="2">
    <source>
        <dbReference type="Proteomes" id="UP001162156"/>
    </source>
</evidence>
<dbReference type="EMBL" id="JANEYF010000676">
    <property type="protein sequence ID" value="KAJ8968568.1"/>
    <property type="molecule type" value="Genomic_DNA"/>
</dbReference>
<dbReference type="Proteomes" id="UP001162156">
    <property type="component" value="Unassembled WGS sequence"/>
</dbReference>
<keyword evidence="2" id="KW-1185">Reference proteome</keyword>
<accession>A0AAV8ZPX8</accession>
<reference evidence="1" key="1">
    <citation type="journal article" date="2023" name="Insect Mol. Biol.">
        <title>Genome sequencing provides insights into the evolution of gene families encoding plant cell wall-degrading enzymes in longhorned beetles.</title>
        <authorList>
            <person name="Shin N.R."/>
            <person name="Okamura Y."/>
            <person name="Kirsch R."/>
            <person name="Pauchet Y."/>
        </authorList>
    </citation>
    <scope>NUCLEOTIDE SEQUENCE</scope>
    <source>
        <strain evidence="1">RBIC_L_NR</strain>
    </source>
</reference>
<name>A0AAV8ZPX8_9CUCU</name>
<proteinExistence type="predicted"/>
<gene>
    <name evidence="1" type="ORF">NQ314_002232</name>
</gene>
<evidence type="ECO:0000313" key="1">
    <source>
        <dbReference type="EMBL" id="KAJ8968568.1"/>
    </source>
</evidence>